<keyword evidence="1" id="KW-1185">Reference proteome</keyword>
<reference evidence="2" key="1">
    <citation type="submission" date="2022-11" db="UniProtKB">
        <authorList>
            <consortium name="WormBaseParasite"/>
        </authorList>
    </citation>
    <scope>IDENTIFICATION</scope>
</reference>
<dbReference type="WBParaSite" id="PgR123_g007_t02">
    <property type="protein sequence ID" value="PgR123_g007_t02"/>
    <property type="gene ID" value="PgR123_g007"/>
</dbReference>
<protein>
    <submittedName>
        <fullName evidence="2">Phlebovirus glycoprotein G2 fusion domain-containing protein</fullName>
    </submittedName>
</protein>
<dbReference type="AlphaFoldDB" id="A0A915CCU8"/>
<evidence type="ECO:0000313" key="1">
    <source>
        <dbReference type="Proteomes" id="UP000887569"/>
    </source>
</evidence>
<accession>A0A915CCU8</accession>
<proteinExistence type="predicted"/>
<name>A0A915CCU8_PARUN</name>
<dbReference type="Proteomes" id="UP000887569">
    <property type="component" value="Unplaced"/>
</dbReference>
<organism evidence="1 2">
    <name type="scientific">Parascaris univalens</name>
    <name type="common">Nematode worm</name>
    <dbReference type="NCBI Taxonomy" id="6257"/>
    <lineage>
        <taxon>Eukaryota</taxon>
        <taxon>Metazoa</taxon>
        <taxon>Ecdysozoa</taxon>
        <taxon>Nematoda</taxon>
        <taxon>Chromadorea</taxon>
        <taxon>Rhabditida</taxon>
        <taxon>Spirurina</taxon>
        <taxon>Ascaridomorpha</taxon>
        <taxon>Ascaridoidea</taxon>
        <taxon>Ascarididae</taxon>
        <taxon>Parascaris</taxon>
    </lineage>
</organism>
<sequence length="114" mass="13049">MKSLSTFRCRINAVSKCEAMEFECINGRVLIVQNPSMKYSFVAFISVTIEEQNPVGAPFFVESETWPPKETNVHNIILLQHNLEMTSLTTFKVVPVTRLHQTTARKYSAEIRVE</sequence>
<evidence type="ECO:0000313" key="2">
    <source>
        <dbReference type="WBParaSite" id="PgR123_g007_t02"/>
    </source>
</evidence>